<sequence>MADRLTCVQRVMPFVANVPHPTPAVNTLAQKKQQPLQHLHPEVRAGVVFDAASIHDPQKQPPQRGTHGNPRNSNNSSHDSKAKQKPFFRSQHAQPLGNINMEGVRNKTHAKKIAHVQHRHTPYPQGCQARKGEGVPTRAAYAQRLATFFVVGFIAPFVIQLADDDDMLEVDITTSSPQHSAAVQSLPASFHRTRGDDDDDGDDARHPHNGNNGSGSGGGGGGGGGGRRDGGDRNRRRKRRKRRKRRRSTCQNRRGSKQNKSSCGTSRKCRSAHITSSAQRRLLQRTHPLTSHRRGFAQARAAFRRNRSHRRG</sequence>
<dbReference type="GeneID" id="16074085"/>
<dbReference type="Proteomes" id="UP000007799">
    <property type="component" value="Unassembled WGS sequence"/>
</dbReference>
<feature type="region of interest" description="Disordered" evidence="1">
    <location>
        <begin position="175"/>
        <end position="279"/>
    </location>
</feature>
<feature type="region of interest" description="Disordered" evidence="1">
    <location>
        <begin position="55"/>
        <end position="85"/>
    </location>
</feature>
<feature type="compositionally biased region" description="Basic residues" evidence="1">
    <location>
        <begin position="234"/>
        <end position="248"/>
    </location>
</feature>
<feature type="compositionally biased region" description="Gly residues" evidence="1">
    <location>
        <begin position="212"/>
        <end position="225"/>
    </location>
</feature>
<evidence type="ECO:0000313" key="2">
    <source>
        <dbReference type="EMBL" id="EGD73945.1"/>
    </source>
</evidence>
<evidence type="ECO:0000256" key="1">
    <source>
        <dbReference type="SAM" id="MobiDB-lite"/>
    </source>
</evidence>
<protein>
    <submittedName>
        <fullName evidence="2">Uncharacterized protein</fullName>
    </submittedName>
</protein>
<evidence type="ECO:0000313" key="3">
    <source>
        <dbReference type="Proteomes" id="UP000007799"/>
    </source>
</evidence>
<keyword evidence="3" id="KW-1185">Reference proteome</keyword>
<dbReference type="InParanoid" id="F2UBS9"/>
<dbReference type="RefSeq" id="XP_004993508.1">
    <property type="nucleotide sequence ID" value="XM_004993451.1"/>
</dbReference>
<dbReference type="AlphaFoldDB" id="F2UBS9"/>
<organism evidence="3">
    <name type="scientific">Salpingoeca rosetta (strain ATCC 50818 / BSB-021)</name>
    <dbReference type="NCBI Taxonomy" id="946362"/>
    <lineage>
        <taxon>Eukaryota</taxon>
        <taxon>Choanoflagellata</taxon>
        <taxon>Craspedida</taxon>
        <taxon>Salpingoecidae</taxon>
        <taxon>Salpingoeca</taxon>
    </lineage>
</organism>
<dbReference type="EMBL" id="GL832967">
    <property type="protein sequence ID" value="EGD73945.1"/>
    <property type="molecule type" value="Genomic_DNA"/>
</dbReference>
<name>F2UBS9_SALR5</name>
<reference evidence="2" key="1">
    <citation type="submission" date="2009-08" db="EMBL/GenBank/DDBJ databases">
        <title>Annotation of Salpingoeca rosetta.</title>
        <authorList>
            <consortium name="The Broad Institute Genome Sequencing Platform"/>
            <person name="Russ C."/>
            <person name="Cuomo C."/>
            <person name="Burger G."/>
            <person name="Gray M.W."/>
            <person name="Holland P.W.H."/>
            <person name="King N."/>
            <person name="Lang F.B.F."/>
            <person name="Roger A.J."/>
            <person name="Ruiz-Trillo I."/>
            <person name="Young S.K."/>
            <person name="Zeng Q."/>
            <person name="Gargeya S."/>
            <person name="Alvarado L."/>
            <person name="Berlin A."/>
            <person name="Chapman S.B."/>
            <person name="Chen Z."/>
            <person name="Freedman E."/>
            <person name="Gellesch M."/>
            <person name="Goldberg J."/>
            <person name="Griggs A."/>
            <person name="Gujja S."/>
            <person name="Heilman E."/>
            <person name="Heiman D."/>
            <person name="Howarth C."/>
            <person name="Mehta T."/>
            <person name="Neiman D."/>
            <person name="Pearson M."/>
            <person name="Roberts A."/>
            <person name="Saif S."/>
            <person name="Shea T."/>
            <person name="Shenoy N."/>
            <person name="Sisk P."/>
            <person name="Stolte C."/>
            <person name="Sykes S."/>
            <person name="White J."/>
            <person name="Yandava C."/>
            <person name="Haas B."/>
            <person name="Nusbaum C."/>
            <person name="Birren B."/>
        </authorList>
    </citation>
    <scope>NUCLEOTIDE SEQUENCE [LARGE SCALE GENOMIC DNA]</scope>
    <source>
        <strain evidence="2">ATCC 50818</strain>
    </source>
</reference>
<dbReference type="KEGG" id="sre:PTSG_05639"/>
<proteinExistence type="predicted"/>
<accession>F2UBS9</accession>
<gene>
    <name evidence="2" type="ORF">PTSG_05639</name>
</gene>
<feature type="compositionally biased region" description="Polar residues" evidence="1">
    <location>
        <begin position="175"/>
        <end position="187"/>
    </location>
</feature>
<feature type="compositionally biased region" description="Polar residues" evidence="1">
    <location>
        <begin position="249"/>
        <end position="265"/>
    </location>
</feature>